<reference evidence="9 10" key="1">
    <citation type="journal article" date="2013" name="Genome Announc.">
        <title>Draft Genome Sequence of the Cellulolytic, Mesophilic, Anaerobic Bacterium Clostridium termitidis Strain CT1112 (DSM 5398).</title>
        <authorList>
            <person name="Lal S."/>
            <person name="Ramachandran U."/>
            <person name="Zhang X."/>
            <person name="Munir R."/>
            <person name="Sparling R."/>
            <person name="Levin D.B."/>
        </authorList>
    </citation>
    <scope>NUCLEOTIDE SEQUENCE [LARGE SCALE GENOMIC DNA]</scope>
    <source>
        <strain evidence="9 10">CT1112</strain>
    </source>
</reference>
<comment type="similarity">
    <text evidence="7">Belongs to the binding-protein-dependent transport system permease family.</text>
</comment>
<evidence type="ECO:0000256" key="1">
    <source>
        <dbReference type="ARBA" id="ARBA00004651"/>
    </source>
</evidence>
<evidence type="ECO:0000313" key="10">
    <source>
        <dbReference type="Proteomes" id="UP000014155"/>
    </source>
</evidence>
<feature type="domain" description="ABC transmembrane type-1" evidence="8">
    <location>
        <begin position="72"/>
        <end position="288"/>
    </location>
</feature>
<keyword evidence="6 7" id="KW-0472">Membrane</keyword>
<dbReference type="InterPro" id="IPR000515">
    <property type="entry name" value="MetI-like"/>
</dbReference>
<dbReference type="PATRIC" id="fig|1195236.3.peg.931"/>
<evidence type="ECO:0000259" key="8">
    <source>
        <dbReference type="PROSITE" id="PS50928"/>
    </source>
</evidence>
<evidence type="ECO:0000256" key="5">
    <source>
        <dbReference type="ARBA" id="ARBA00022989"/>
    </source>
</evidence>
<feature type="transmembrane region" description="Helical" evidence="7">
    <location>
        <begin position="71"/>
        <end position="99"/>
    </location>
</feature>
<keyword evidence="4 7" id="KW-0812">Transmembrane</keyword>
<keyword evidence="9" id="KW-0762">Sugar transport</keyword>
<keyword evidence="5 7" id="KW-1133">Transmembrane helix</keyword>
<evidence type="ECO:0000256" key="2">
    <source>
        <dbReference type="ARBA" id="ARBA00022448"/>
    </source>
</evidence>
<feature type="transmembrane region" description="Helical" evidence="7">
    <location>
        <begin position="142"/>
        <end position="163"/>
    </location>
</feature>
<feature type="transmembrane region" description="Helical" evidence="7">
    <location>
        <begin position="12"/>
        <end position="33"/>
    </location>
</feature>
<dbReference type="SUPFAM" id="SSF161098">
    <property type="entry name" value="MetI-like"/>
    <property type="match status" value="1"/>
</dbReference>
<dbReference type="GO" id="GO:0005886">
    <property type="term" value="C:plasma membrane"/>
    <property type="evidence" value="ECO:0007669"/>
    <property type="project" value="UniProtKB-SubCell"/>
</dbReference>
<organism evidence="9 10">
    <name type="scientific">Ruminiclostridium cellobioparum subsp. termitidis CT1112</name>
    <dbReference type="NCBI Taxonomy" id="1195236"/>
    <lineage>
        <taxon>Bacteria</taxon>
        <taxon>Bacillati</taxon>
        <taxon>Bacillota</taxon>
        <taxon>Clostridia</taxon>
        <taxon>Eubacteriales</taxon>
        <taxon>Oscillospiraceae</taxon>
        <taxon>Ruminiclostridium</taxon>
    </lineage>
</organism>
<dbReference type="InterPro" id="IPR035906">
    <property type="entry name" value="MetI-like_sf"/>
</dbReference>
<evidence type="ECO:0000256" key="6">
    <source>
        <dbReference type="ARBA" id="ARBA00023136"/>
    </source>
</evidence>
<dbReference type="PANTHER" id="PTHR43744:SF9">
    <property type="entry name" value="POLYGALACTURONAN_RHAMNOGALACTURONAN TRANSPORT SYSTEM PERMEASE PROTEIN YTCP"/>
    <property type="match status" value="1"/>
</dbReference>
<feature type="transmembrane region" description="Helical" evidence="7">
    <location>
        <begin position="111"/>
        <end position="130"/>
    </location>
</feature>
<dbReference type="STRING" id="1195236.CTER_0609"/>
<dbReference type="EMBL" id="AORV01000020">
    <property type="protein sequence ID" value="EMS73377.1"/>
    <property type="molecule type" value="Genomic_DNA"/>
</dbReference>
<gene>
    <name evidence="9" type="ORF">CTER_0609</name>
</gene>
<keyword evidence="10" id="KW-1185">Reference proteome</keyword>
<evidence type="ECO:0000256" key="7">
    <source>
        <dbReference type="RuleBase" id="RU363032"/>
    </source>
</evidence>
<keyword evidence="2 7" id="KW-0813">Transport</keyword>
<dbReference type="CDD" id="cd06261">
    <property type="entry name" value="TM_PBP2"/>
    <property type="match status" value="1"/>
</dbReference>
<dbReference type="Pfam" id="PF00528">
    <property type="entry name" value="BPD_transp_1"/>
    <property type="match status" value="1"/>
</dbReference>
<proteinExistence type="inferred from homology"/>
<dbReference type="PANTHER" id="PTHR43744">
    <property type="entry name" value="ABC TRANSPORTER PERMEASE PROTEIN MG189-RELATED-RELATED"/>
    <property type="match status" value="1"/>
</dbReference>
<dbReference type="RefSeq" id="WP_004623873.1">
    <property type="nucleotide sequence ID" value="NZ_AORV01000020.1"/>
</dbReference>
<dbReference type="AlphaFoldDB" id="S0FND1"/>
<accession>S0FND1</accession>
<dbReference type="eggNOG" id="COG0395">
    <property type="taxonomic scope" value="Bacteria"/>
</dbReference>
<comment type="subcellular location">
    <subcellularLocation>
        <location evidence="1 7">Cell membrane</location>
        <topology evidence="1 7">Multi-pass membrane protein</topology>
    </subcellularLocation>
</comment>
<name>S0FND1_RUMCE</name>
<feature type="transmembrane region" description="Helical" evidence="7">
    <location>
        <begin position="270"/>
        <end position="289"/>
    </location>
</feature>
<dbReference type="PROSITE" id="PS50928">
    <property type="entry name" value="ABC_TM1"/>
    <property type="match status" value="1"/>
</dbReference>
<evidence type="ECO:0000256" key="4">
    <source>
        <dbReference type="ARBA" id="ARBA00022692"/>
    </source>
</evidence>
<dbReference type="Gene3D" id="1.10.3720.10">
    <property type="entry name" value="MetI-like"/>
    <property type="match status" value="1"/>
</dbReference>
<evidence type="ECO:0000256" key="3">
    <source>
        <dbReference type="ARBA" id="ARBA00022475"/>
    </source>
</evidence>
<sequence length="304" mass="34386">MNKLKMTKEDLVVNTIAIVLGLFVLIITLYPFYLCLLRSFNEGQDAATGNLFFLPRKFTLMNYYIVLSDNALIRSFAVTILRTVIGTLSGLFFTSMVSYGLSKKNLLFRKGYSYMALITMYFSGGLIPGYLLLRNLHLLNNFLVYIIPGLFSYYYALLIIAFYRELPDEIEESAKIDGAGDFYIFVRIIFPLSKPVLATIALFLGVNHWNDWFTSAYYISDQKLWTMPTILMRVLSGVEGLNKINEMKGSVSGMNMGTLNSSSSVTLESIRYATLVVTVLPIILVYPFLQKYFVKGMLVGSIKA</sequence>
<evidence type="ECO:0000313" key="9">
    <source>
        <dbReference type="EMBL" id="EMS73377.1"/>
    </source>
</evidence>
<feature type="transmembrane region" description="Helical" evidence="7">
    <location>
        <begin position="184"/>
        <end position="206"/>
    </location>
</feature>
<dbReference type="GO" id="GO:0055085">
    <property type="term" value="P:transmembrane transport"/>
    <property type="evidence" value="ECO:0007669"/>
    <property type="project" value="InterPro"/>
</dbReference>
<keyword evidence="3" id="KW-1003">Cell membrane</keyword>
<protein>
    <submittedName>
        <fullName evidence="9">ABC-type sugar transport system, permease component</fullName>
    </submittedName>
</protein>
<dbReference type="Proteomes" id="UP000014155">
    <property type="component" value="Unassembled WGS sequence"/>
</dbReference>
<comment type="caution">
    <text evidence="9">The sequence shown here is derived from an EMBL/GenBank/DDBJ whole genome shotgun (WGS) entry which is preliminary data.</text>
</comment>